<keyword evidence="2" id="KW-1185">Reference proteome</keyword>
<dbReference type="Proteomes" id="UP000217221">
    <property type="component" value="Chromosome"/>
</dbReference>
<dbReference type="AlphaFoldDB" id="A0A249LDQ8"/>
<accession>A0A249LDQ8</accession>
<protein>
    <submittedName>
        <fullName evidence="1">Sulfur reduction protein DsrE like protein</fullName>
    </submittedName>
</protein>
<proteinExistence type="predicted"/>
<dbReference type="KEGG" id="plim:PHILAsVB114_00660"/>
<dbReference type="InterPro" id="IPR003787">
    <property type="entry name" value="Sulphur_relay_DsrE/F-like"/>
</dbReference>
<reference evidence="1 2" key="1">
    <citation type="submission" date="2016-07" db="EMBL/GenBank/DDBJ databases">
        <title>High microdiversification within the ubiquitous acI lineage of Actinobacteria.</title>
        <authorList>
            <person name="Neuenschwander S.M."/>
            <person name="Salcher M."/>
            <person name="Ghai R."/>
            <person name="Pernthaler J."/>
        </authorList>
    </citation>
    <scope>NUCLEOTIDE SEQUENCE [LARGE SCALE GENOMIC DNA]</scope>
    <source>
        <strain evidence="1">MMS-VB-114</strain>
    </source>
</reference>
<gene>
    <name evidence="1" type="ORF">PHILAsVB114_00660</name>
</gene>
<evidence type="ECO:0000313" key="2">
    <source>
        <dbReference type="Proteomes" id="UP000217221"/>
    </source>
</evidence>
<dbReference type="EMBL" id="CP016782">
    <property type="protein sequence ID" value="ASY27203.1"/>
    <property type="molecule type" value="Genomic_DNA"/>
</dbReference>
<dbReference type="Pfam" id="PF02635">
    <property type="entry name" value="DsrE"/>
    <property type="match status" value="1"/>
</dbReference>
<organism evidence="1 2">
    <name type="scientific">Candidatus Planktophila limnetica</name>
    <dbReference type="NCBI Taxonomy" id="573600"/>
    <lineage>
        <taxon>Bacteria</taxon>
        <taxon>Bacillati</taxon>
        <taxon>Actinomycetota</taxon>
        <taxon>Actinomycetes</taxon>
        <taxon>Candidatus Nanopelagicales</taxon>
        <taxon>Candidatus Nanopelagicaceae</taxon>
        <taxon>Candidatus Planktophila</taxon>
    </lineage>
</organism>
<dbReference type="Gene3D" id="3.40.1260.10">
    <property type="entry name" value="DsrEFH-like"/>
    <property type="match status" value="1"/>
</dbReference>
<dbReference type="SUPFAM" id="SSF75169">
    <property type="entry name" value="DsrEFH-like"/>
    <property type="match status" value="1"/>
</dbReference>
<name>A0A249LDQ8_9ACTN</name>
<dbReference type="OrthoDB" id="3476440at2"/>
<dbReference type="RefSeq" id="WP_095697496.1">
    <property type="nucleotide sequence ID" value="NZ_CP016782.1"/>
</dbReference>
<sequence length="122" mass="12702">MSRTANLVIKLTAGLEAPERVSQAFSVASAALASGINVSLWLTGDAAYFAVPGKAAEFELPHAAPLADQLAALVSGARVVLCSQCAVRRNINDGDQIKGIVIEGAASFVEEITRESTQALVY</sequence>
<dbReference type="InterPro" id="IPR027396">
    <property type="entry name" value="DsrEFH-like"/>
</dbReference>
<evidence type="ECO:0000313" key="1">
    <source>
        <dbReference type="EMBL" id="ASY27203.1"/>
    </source>
</evidence>